<dbReference type="GO" id="GO:0006415">
    <property type="term" value="P:translational termination"/>
    <property type="evidence" value="ECO:0007669"/>
    <property type="project" value="UniProtKB-UniRule"/>
</dbReference>
<accession>A0A4P6M9B5</accession>
<dbReference type="InterPro" id="IPR002661">
    <property type="entry name" value="Ribosome_recyc_fac"/>
</dbReference>
<dbReference type="PANTHER" id="PTHR20982:SF3">
    <property type="entry name" value="MITOCHONDRIAL RIBOSOME RECYCLING FACTOR PSEUDO 1"/>
    <property type="match status" value="1"/>
</dbReference>
<dbReference type="EMBL" id="CP035949">
    <property type="protein sequence ID" value="QBF23989.1"/>
    <property type="molecule type" value="Genomic_DNA"/>
</dbReference>
<name>A0A4P6M9B5_9MOLU</name>
<dbReference type="InterPro" id="IPR036191">
    <property type="entry name" value="RRF_sf"/>
</dbReference>
<dbReference type="AlphaFoldDB" id="A0A4P6M9B5"/>
<reference evidence="5 6" key="1">
    <citation type="submission" date="2019-02" db="EMBL/GenBank/DDBJ databases">
        <title>Draft Genome Sequence of Maize Bushy Stunt-like Phytoplasma group 16SrI-B (Aster yellows) in South Africa.</title>
        <authorList>
            <person name="Coetzee B."/>
            <person name="Douglas-Smit N."/>
            <person name="Maree H.J."/>
            <person name="Burger J.T."/>
            <person name="Kruger K."/>
            <person name="Pietersen G."/>
        </authorList>
    </citation>
    <scope>NUCLEOTIDE SEQUENCE [LARGE SCALE GENOMIC DNA]</scope>
    <source>
        <strain evidence="5 6">De Villa</strain>
    </source>
</reference>
<gene>
    <name evidence="3" type="primary">frr</name>
    <name evidence="5" type="ORF">EXT02_02220</name>
</gene>
<dbReference type="HAMAP" id="MF_00040">
    <property type="entry name" value="RRF"/>
    <property type="match status" value="1"/>
</dbReference>
<comment type="subcellular location">
    <subcellularLocation>
        <location evidence="3">Cytoplasm</location>
    </subcellularLocation>
</comment>
<evidence type="ECO:0000259" key="4">
    <source>
        <dbReference type="Pfam" id="PF01765"/>
    </source>
</evidence>
<dbReference type="FunFam" id="3.30.1360.40:FF:000001">
    <property type="entry name" value="Ribosome-recycling factor"/>
    <property type="match status" value="1"/>
</dbReference>
<dbReference type="GO" id="GO:0043023">
    <property type="term" value="F:ribosomal large subunit binding"/>
    <property type="evidence" value="ECO:0007669"/>
    <property type="project" value="TreeGrafter"/>
</dbReference>
<evidence type="ECO:0000256" key="1">
    <source>
        <dbReference type="ARBA" id="ARBA00005912"/>
    </source>
</evidence>
<evidence type="ECO:0000313" key="6">
    <source>
        <dbReference type="Proteomes" id="UP000289726"/>
    </source>
</evidence>
<proteinExistence type="inferred from homology"/>
<organism evidence="5 6">
    <name type="scientific">'Catharanthus roseus' aster yellows phytoplasma</name>
    <dbReference type="NCBI Taxonomy" id="1193712"/>
    <lineage>
        <taxon>Bacteria</taxon>
        <taxon>Bacillati</taxon>
        <taxon>Mycoplasmatota</taxon>
        <taxon>Mollicutes</taxon>
        <taxon>Acholeplasmatales</taxon>
        <taxon>Acholeplasmataceae</taxon>
        <taxon>Candidatus Phytoplasma</taxon>
        <taxon>16SrI (Aster yellows group)</taxon>
    </lineage>
</organism>
<sequence>MQQLAKDILVSLETKMTQAQEVMLKNFCDIRTGTANPNILDKITVNYYGAPTFLKMLASISVSEGNQLNIKPYDSTLIPNIQKVLLASNLGITPQTDGVVVRLVFPKPTEERRKALMKEVEQLAEKTKVAIRNVRREGNDKIKKVELTKDLETFYLNQIQTLTDKNIKLIEKHTTTKNTELLKA</sequence>
<dbReference type="Proteomes" id="UP000289726">
    <property type="component" value="Chromosome"/>
</dbReference>
<dbReference type="PANTHER" id="PTHR20982">
    <property type="entry name" value="RIBOSOME RECYCLING FACTOR"/>
    <property type="match status" value="1"/>
</dbReference>
<dbReference type="SUPFAM" id="SSF55194">
    <property type="entry name" value="Ribosome recycling factor, RRF"/>
    <property type="match status" value="1"/>
</dbReference>
<keyword evidence="3" id="KW-0963">Cytoplasm</keyword>
<comment type="function">
    <text evidence="3">Responsible for the release of ribosomes from messenger RNA at the termination of protein biosynthesis. May increase the efficiency of translation by recycling ribosomes from one round of translation to another.</text>
</comment>
<keyword evidence="6" id="KW-1185">Reference proteome</keyword>
<dbReference type="Pfam" id="PF01765">
    <property type="entry name" value="RRF"/>
    <property type="match status" value="1"/>
</dbReference>
<evidence type="ECO:0000313" key="5">
    <source>
        <dbReference type="EMBL" id="QBF23989.1"/>
    </source>
</evidence>
<keyword evidence="2 3" id="KW-0648">Protein biosynthesis</keyword>
<dbReference type="GO" id="GO:0005737">
    <property type="term" value="C:cytoplasm"/>
    <property type="evidence" value="ECO:0007669"/>
    <property type="project" value="UniProtKB-SubCell"/>
</dbReference>
<protein>
    <recommendedName>
        <fullName evidence="3">Ribosome-recycling factor</fullName>
        <shortName evidence="3">RRF</shortName>
    </recommendedName>
    <alternativeName>
        <fullName evidence="3">Ribosome-releasing factor</fullName>
    </alternativeName>
</protein>
<dbReference type="InterPro" id="IPR023584">
    <property type="entry name" value="Ribosome_recyc_fac_dom"/>
</dbReference>
<comment type="similarity">
    <text evidence="1 3">Belongs to the RRF family.</text>
</comment>
<dbReference type="NCBIfam" id="TIGR00496">
    <property type="entry name" value="frr"/>
    <property type="match status" value="1"/>
</dbReference>
<evidence type="ECO:0000256" key="2">
    <source>
        <dbReference type="ARBA" id="ARBA00022917"/>
    </source>
</evidence>
<dbReference type="Gene3D" id="3.30.1360.40">
    <property type="match status" value="1"/>
</dbReference>
<feature type="domain" description="Ribosome recycling factor" evidence="4">
    <location>
        <begin position="25"/>
        <end position="182"/>
    </location>
</feature>
<evidence type="ECO:0000256" key="3">
    <source>
        <dbReference type="HAMAP-Rule" id="MF_00040"/>
    </source>
</evidence>
<dbReference type="RefSeq" id="WP_130427838.1">
    <property type="nucleotide sequence ID" value="NZ_CP035949.1"/>
</dbReference>
<dbReference type="Gene3D" id="1.10.132.20">
    <property type="entry name" value="Ribosome-recycling factor"/>
    <property type="match status" value="1"/>
</dbReference>